<dbReference type="PANTHER" id="PTHR11080">
    <property type="entry name" value="PYRAZINAMIDASE/NICOTINAMIDASE"/>
    <property type="match status" value="1"/>
</dbReference>
<name>A0A1M4XKI9_MARH1</name>
<dbReference type="InterPro" id="IPR052347">
    <property type="entry name" value="Isochorismatase_Nicotinamidase"/>
</dbReference>
<evidence type="ECO:0000313" key="10">
    <source>
        <dbReference type="Proteomes" id="UP000184334"/>
    </source>
</evidence>
<protein>
    <recommendedName>
        <fullName evidence="6">nicotinamidase</fullName>
        <ecNumber evidence="6">3.5.1.19</ecNumber>
    </recommendedName>
    <alternativeName>
        <fullName evidence="7">Nicotinamide deamidase</fullName>
    </alternativeName>
</protein>
<dbReference type="EMBL" id="FQUI01000023">
    <property type="protein sequence ID" value="SHE93931.1"/>
    <property type="molecule type" value="Genomic_DNA"/>
</dbReference>
<dbReference type="EC" id="3.5.1.19" evidence="6"/>
<reference evidence="9" key="1">
    <citation type="submission" date="2016-11" db="EMBL/GenBank/DDBJ databases">
        <authorList>
            <person name="Varghese N."/>
            <person name="Submissions S."/>
        </authorList>
    </citation>
    <scope>NUCLEOTIDE SEQUENCE [LARGE SCALE GENOMIC DNA]</scope>
    <source>
        <strain evidence="9">DSM 16785</strain>
    </source>
</reference>
<proteinExistence type="inferred from homology"/>
<dbReference type="Proteomes" id="UP000184334">
    <property type="component" value="Unassembled WGS sequence"/>
</dbReference>
<dbReference type="STRING" id="1122195.SAMN02745164_01450"/>
<evidence type="ECO:0000256" key="3">
    <source>
        <dbReference type="ARBA" id="ARBA00022723"/>
    </source>
</evidence>
<dbReference type="RefSeq" id="WP_072864957.1">
    <property type="nucleotide sequence ID" value="NZ_FQUI01000023.1"/>
</dbReference>
<evidence type="ECO:0000256" key="5">
    <source>
        <dbReference type="ARBA" id="ARBA00037900"/>
    </source>
</evidence>
<dbReference type="GO" id="GO:0019363">
    <property type="term" value="P:pyridine nucleotide biosynthetic process"/>
    <property type="evidence" value="ECO:0007669"/>
    <property type="project" value="UniProtKB-KW"/>
</dbReference>
<keyword evidence="4" id="KW-0378">Hydrolase</keyword>
<accession>A0A1M4XKI9</accession>
<evidence type="ECO:0000256" key="1">
    <source>
        <dbReference type="ARBA" id="ARBA00006336"/>
    </source>
</evidence>
<dbReference type="GO" id="GO:0046872">
    <property type="term" value="F:metal ion binding"/>
    <property type="evidence" value="ECO:0007669"/>
    <property type="project" value="UniProtKB-KW"/>
</dbReference>
<dbReference type="SUPFAM" id="SSF52499">
    <property type="entry name" value="Isochorismatase-like hydrolases"/>
    <property type="match status" value="1"/>
</dbReference>
<dbReference type="PANTHER" id="PTHR11080:SF2">
    <property type="entry name" value="LD05707P"/>
    <property type="match status" value="1"/>
</dbReference>
<dbReference type="InterPro" id="IPR036380">
    <property type="entry name" value="Isochorismatase-like_sf"/>
</dbReference>
<evidence type="ECO:0000313" key="9">
    <source>
        <dbReference type="EMBL" id="SHE93931.1"/>
    </source>
</evidence>
<evidence type="ECO:0000256" key="6">
    <source>
        <dbReference type="ARBA" id="ARBA00039017"/>
    </source>
</evidence>
<sequence>MDIIEKLKKLGYNPEDTAILCVDCQNGFTLRCSDELPVKGTTEEWINSVNDFLNYAKKNKYKIIASKDDHPKKHISFKIWPPHCVKNTFGNELFISHYDFLIKKGTTENTDSYSAFYEDFNSKAPTELENYLRKNNIKNLAVLGLAGDVCVLETIKTALEKKFNIIVLENYIKSVNEKNMKEILEIEKLNDEVKII</sequence>
<keyword evidence="10" id="KW-1185">Reference proteome</keyword>
<dbReference type="AlphaFoldDB" id="A0A1M4XKI9"/>
<dbReference type="Pfam" id="PF00857">
    <property type="entry name" value="Isochorismatase"/>
    <property type="match status" value="1"/>
</dbReference>
<keyword evidence="3" id="KW-0479">Metal-binding</keyword>
<organism evidence="9 10">
    <name type="scientific">Marinitoga hydrogenitolerans (strain DSM 16785 / JCM 12826 / AT1271)</name>
    <dbReference type="NCBI Taxonomy" id="1122195"/>
    <lineage>
        <taxon>Bacteria</taxon>
        <taxon>Thermotogati</taxon>
        <taxon>Thermotogota</taxon>
        <taxon>Thermotogae</taxon>
        <taxon>Petrotogales</taxon>
        <taxon>Petrotogaceae</taxon>
        <taxon>Marinitoga</taxon>
    </lineage>
</organism>
<dbReference type="GO" id="GO:0008936">
    <property type="term" value="F:nicotinamidase activity"/>
    <property type="evidence" value="ECO:0007669"/>
    <property type="project" value="UniProtKB-EC"/>
</dbReference>
<comment type="pathway">
    <text evidence="5">Cofactor biosynthesis; nicotinate biosynthesis; nicotinate from nicotinamide: step 1/1.</text>
</comment>
<keyword evidence="2" id="KW-0662">Pyridine nucleotide biosynthesis</keyword>
<gene>
    <name evidence="9" type="ORF">SAMN02745164_01450</name>
</gene>
<dbReference type="InterPro" id="IPR000868">
    <property type="entry name" value="Isochorismatase-like_dom"/>
</dbReference>
<comment type="caution">
    <text evidence="9">The sequence shown here is derived from an EMBL/GenBank/DDBJ whole genome shotgun (WGS) entry which is preliminary data.</text>
</comment>
<comment type="similarity">
    <text evidence="1">Belongs to the isochorismatase family.</text>
</comment>
<evidence type="ECO:0000256" key="7">
    <source>
        <dbReference type="ARBA" id="ARBA00043224"/>
    </source>
</evidence>
<evidence type="ECO:0000259" key="8">
    <source>
        <dbReference type="Pfam" id="PF00857"/>
    </source>
</evidence>
<dbReference type="Gene3D" id="3.40.50.850">
    <property type="entry name" value="Isochorismatase-like"/>
    <property type="match status" value="1"/>
</dbReference>
<dbReference type="OrthoDB" id="9796485at2"/>
<feature type="domain" description="Isochorismatase-like" evidence="8">
    <location>
        <begin position="17"/>
        <end position="179"/>
    </location>
</feature>
<evidence type="ECO:0000256" key="2">
    <source>
        <dbReference type="ARBA" id="ARBA00022642"/>
    </source>
</evidence>
<evidence type="ECO:0000256" key="4">
    <source>
        <dbReference type="ARBA" id="ARBA00022801"/>
    </source>
</evidence>